<accession>A0A7S2MS47</accession>
<evidence type="ECO:0000313" key="1">
    <source>
        <dbReference type="EMBL" id="CAD9499156.1"/>
    </source>
</evidence>
<organism evidence="1">
    <name type="scientific">Octactis speculum</name>
    <dbReference type="NCBI Taxonomy" id="3111310"/>
    <lineage>
        <taxon>Eukaryota</taxon>
        <taxon>Sar</taxon>
        <taxon>Stramenopiles</taxon>
        <taxon>Ochrophyta</taxon>
        <taxon>Dictyochophyceae</taxon>
        <taxon>Dictyochales</taxon>
        <taxon>Dictyochaceae</taxon>
        <taxon>Octactis</taxon>
    </lineage>
</organism>
<gene>
    <name evidence="1" type="ORF">DSPE1174_LOCUS33480</name>
</gene>
<reference evidence="1" key="1">
    <citation type="submission" date="2021-01" db="EMBL/GenBank/DDBJ databases">
        <authorList>
            <person name="Corre E."/>
            <person name="Pelletier E."/>
            <person name="Niang G."/>
            <person name="Scheremetjew M."/>
            <person name="Finn R."/>
            <person name="Kale V."/>
            <person name="Holt S."/>
            <person name="Cochrane G."/>
            <person name="Meng A."/>
            <person name="Brown T."/>
            <person name="Cohen L."/>
        </authorList>
    </citation>
    <scope>NUCLEOTIDE SEQUENCE</scope>
    <source>
        <strain evidence="1">CCMP1381</strain>
    </source>
</reference>
<proteinExistence type="predicted"/>
<protein>
    <submittedName>
        <fullName evidence="1">Uncharacterized protein</fullName>
    </submittedName>
</protein>
<name>A0A7S2MS47_9STRA</name>
<dbReference type="AlphaFoldDB" id="A0A7S2MS47"/>
<sequence length="116" mass="13470">MGYLSQHENAWCKMCDDNVVEDAGYYTSRWGHEDYQRVGTAWYDNVRVVRMGGVSPEILGALQKIVVIRNEMLENGQDAQDDSELTAWDVSSGGFLRYGRKRQEKRVCRMRIMRCL</sequence>
<dbReference type="EMBL" id="HBGS01064207">
    <property type="protein sequence ID" value="CAD9499156.1"/>
    <property type="molecule type" value="Transcribed_RNA"/>
</dbReference>